<comment type="similarity">
    <text evidence="1">Belongs to the asteroid family.</text>
</comment>
<dbReference type="InterPro" id="IPR039436">
    <property type="entry name" value="Asteroid_dom"/>
</dbReference>
<name>A0AAF0IM54_9EURO</name>
<gene>
    <name evidence="3" type="ORF">PRK78_004918</name>
</gene>
<evidence type="ECO:0000313" key="3">
    <source>
        <dbReference type="EMBL" id="WEW59444.1"/>
    </source>
</evidence>
<keyword evidence="4" id="KW-1185">Reference proteome</keyword>
<evidence type="ECO:0000313" key="4">
    <source>
        <dbReference type="Proteomes" id="UP001219355"/>
    </source>
</evidence>
<dbReference type="PANTHER" id="PTHR15665">
    <property type="entry name" value="ASTEROID PROTEIN"/>
    <property type="match status" value="1"/>
</dbReference>
<dbReference type="PANTHER" id="PTHR15665:SF1">
    <property type="entry name" value="PROTEIN ASTEROID HOMOLOG 1"/>
    <property type="match status" value="1"/>
</dbReference>
<dbReference type="SUPFAM" id="SSF88723">
    <property type="entry name" value="PIN domain-like"/>
    <property type="match status" value="1"/>
</dbReference>
<dbReference type="Gene3D" id="3.40.50.1010">
    <property type="entry name" value="5'-nuclease"/>
    <property type="match status" value="1"/>
</dbReference>
<dbReference type="Pfam" id="PF12813">
    <property type="entry name" value="XPG_I_2"/>
    <property type="match status" value="1"/>
</dbReference>
<proteinExistence type="inferred from homology"/>
<evidence type="ECO:0000256" key="1">
    <source>
        <dbReference type="ARBA" id="ARBA00007398"/>
    </source>
</evidence>
<dbReference type="AlphaFoldDB" id="A0AAF0IM54"/>
<dbReference type="InterPro" id="IPR029060">
    <property type="entry name" value="PIN-like_dom_sf"/>
</dbReference>
<dbReference type="Proteomes" id="UP001219355">
    <property type="component" value="Chromosome 3"/>
</dbReference>
<organism evidence="3 4">
    <name type="scientific">Emydomyces testavorans</name>
    <dbReference type="NCBI Taxonomy" id="2070801"/>
    <lineage>
        <taxon>Eukaryota</taxon>
        <taxon>Fungi</taxon>
        <taxon>Dikarya</taxon>
        <taxon>Ascomycota</taxon>
        <taxon>Pezizomycotina</taxon>
        <taxon>Eurotiomycetes</taxon>
        <taxon>Eurotiomycetidae</taxon>
        <taxon>Onygenales</taxon>
        <taxon>Nannizziopsiaceae</taxon>
        <taxon>Emydomyces</taxon>
    </lineage>
</organism>
<sequence length="566" mass="63341">MPPGLNAMTAQPTSNEVSIGVMKFLLQLVELSVTIEKIYFDGGLPTSKCDTRLERLETSRRKLEVFNNLSNQGLKSYGPRRTSLNITTHMVFNKQEPRIKLASLPENPFMIQSVIEDLKTRWNRDTIAEFVPSACDILPSSDYYIWKNTTEVVPGEADIYCADAAKQSGAAVLTGDSDLLVYDLGPHGSVIFFSSIESNEANAEHEPVRIRATELCPNEIAKRLGVRSIQRLAFELKRDPHLTLGKIVQRAKENTGGVENNASYVAFSSEYASLDEPTLLDKSLQILDPRVSELYLQYVHPKFNSGNQPPVIYLPILIENHSRQCAWYEGSEIRAVAFSILNLTVPPENRRDRVLEYARRGIRIFPTAVSLIAEDSLQARVSNVYNRLKSVLDSFGDASLLAWKSFAIQQIFSGRDEETWPSPGHITKFLTSGCCAEVMDWEDIHLTAQIQSIFYSLRILRQTLEVSISCIEPSLKDGVALLLQLLRGLPPMRDLSHSLSDALMSEPASKVLIKNAVAVIFSIRGHNTRARWPTCSTDSDETHSKVQLPGPFKKTNNIYDILGNID</sequence>
<reference evidence="3" key="1">
    <citation type="submission" date="2023-03" db="EMBL/GenBank/DDBJ databases">
        <title>Emydomyces testavorans Genome Sequence.</title>
        <authorList>
            <person name="Hoyer L."/>
        </authorList>
    </citation>
    <scope>NUCLEOTIDE SEQUENCE</scope>
    <source>
        <strain evidence="3">16-2883</strain>
    </source>
</reference>
<feature type="domain" description="Asteroid" evidence="2">
    <location>
        <begin position="106"/>
        <end position="371"/>
    </location>
</feature>
<protein>
    <recommendedName>
        <fullName evidence="2">Asteroid domain-containing protein</fullName>
    </recommendedName>
</protein>
<dbReference type="EMBL" id="CP120629">
    <property type="protein sequence ID" value="WEW59444.1"/>
    <property type="molecule type" value="Genomic_DNA"/>
</dbReference>
<dbReference type="InterPro" id="IPR026832">
    <property type="entry name" value="Asteroid"/>
</dbReference>
<accession>A0AAF0IM54</accession>
<evidence type="ECO:0000259" key="2">
    <source>
        <dbReference type="Pfam" id="PF12813"/>
    </source>
</evidence>